<feature type="domain" description="Roadblock/LAMTOR2" evidence="2">
    <location>
        <begin position="6"/>
        <end position="96"/>
    </location>
</feature>
<sequence>MDHKALAMEMRGLREQVTGITDTAVAAADGLLIAADTADTIDPEGLAAIAAAGLGIARRTTEATGRGALRRTVAYGSHGCAAFYAVGDTALMVVLGDEGIDLDRLHQETQPTLQRIGTILTAPDPAESDLTEPVPTEPDLTEPDPTESAPTATELSATEGV</sequence>
<evidence type="ECO:0000256" key="1">
    <source>
        <dbReference type="SAM" id="MobiDB-lite"/>
    </source>
</evidence>
<feature type="compositionally biased region" description="Polar residues" evidence="1">
    <location>
        <begin position="148"/>
        <end position="161"/>
    </location>
</feature>
<dbReference type="Gene3D" id="3.30.450.30">
    <property type="entry name" value="Dynein light chain 2a, cytoplasmic"/>
    <property type="match status" value="1"/>
</dbReference>
<evidence type="ECO:0000259" key="2">
    <source>
        <dbReference type="SMART" id="SM00960"/>
    </source>
</evidence>
<feature type="region of interest" description="Disordered" evidence="1">
    <location>
        <begin position="121"/>
        <end position="161"/>
    </location>
</feature>
<dbReference type="SUPFAM" id="SSF103196">
    <property type="entry name" value="Roadblock/LC7 domain"/>
    <property type="match status" value="1"/>
</dbReference>
<accession>A0AB39P6A9</accession>
<dbReference type="AlphaFoldDB" id="A0AB39P6A9"/>
<dbReference type="SMART" id="SM00960">
    <property type="entry name" value="Robl_LC7"/>
    <property type="match status" value="1"/>
</dbReference>
<dbReference type="RefSeq" id="WP_369233531.1">
    <property type="nucleotide sequence ID" value="NZ_CP163435.1"/>
</dbReference>
<dbReference type="InterPro" id="IPR004942">
    <property type="entry name" value="Roadblock/LAMTOR2_dom"/>
</dbReference>
<dbReference type="EMBL" id="CP163435">
    <property type="protein sequence ID" value="XDQ26245.1"/>
    <property type="molecule type" value="Genomic_DNA"/>
</dbReference>
<evidence type="ECO:0000313" key="3">
    <source>
        <dbReference type="EMBL" id="XDQ26245.1"/>
    </source>
</evidence>
<name>A0AB39P6A9_9ACTN</name>
<protein>
    <submittedName>
        <fullName evidence="3">Roadblock/LC7 domain-containing protein</fullName>
    </submittedName>
</protein>
<dbReference type="Pfam" id="PF03259">
    <property type="entry name" value="Robl_LC7"/>
    <property type="match status" value="1"/>
</dbReference>
<proteinExistence type="predicted"/>
<gene>
    <name evidence="3" type="ORF">AB5J56_16715</name>
</gene>
<reference evidence="3" key="1">
    <citation type="submission" date="2024-07" db="EMBL/GenBank/DDBJ databases">
        <authorList>
            <person name="Yu S.T."/>
        </authorList>
    </citation>
    <scope>NUCLEOTIDE SEQUENCE</scope>
    <source>
        <strain evidence="3">R21</strain>
    </source>
</reference>
<organism evidence="3">
    <name type="scientific">Streptomyces sp. R21</name>
    <dbReference type="NCBI Taxonomy" id="3238627"/>
    <lineage>
        <taxon>Bacteria</taxon>
        <taxon>Bacillati</taxon>
        <taxon>Actinomycetota</taxon>
        <taxon>Actinomycetes</taxon>
        <taxon>Kitasatosporales</taxon>
        <taxon>Streptomycetaceae</taxon>
        <taxon>Streptomyces</taxon>
    </lineage>
</organism>